<dbReference type="Gene3D" id="3.20.20.70">
    <property type="entry name" value="Aldolase class I"/>
    <property type="match status" value="1"/>
</dbReference>
<dbReference type="InterPro" id="IPR013785">
    <property type="entry name" value="Aldolase_TIM"/>
</dbReference>
<evidence type="ECO:0000256" key="2">
    <source>
        <dbReference type="ARBA" id="ARBA00023002"/>
    </source>
</evidence>
<dbReference type="PANTHER" id="PTHR43656:SF2">
    <property type="entry name" value="BINDING OXIDOREDUCTASE, PUTATIVE (AFU_ORTHOLOGUE AFUA_2G08260)-RELATED"/>
    <property type="match status" value="1"/>
</dbReference>
<name>A0ABM7U0B4_9BURK</name>
<keyword evidence="1" id="KW-0285">Flavoprotein</keyword>
<keyword evidence="5" id="KW-1185">Reference proteome</keyword>
<evidence type="ECO:0000259" key="3">
    <source>
        <dbReference type="Pfam" id="PF00724"/>
    </source>
</evidence>
<evidence type="ECO:0000313" key="5">
    <source>
        <dbReference type="Proteomes" id="UP001319874"/>
    </source>
</evidence>
<reference evidence="4 5" key="1">
    <citation type="journal article" date="2022" name="Front. Microbiol.">
        <title>Identification and characterization of a novel class of self-sufficient cytochrome P450 hydroxylase involved in cyclohexanecarboxylate degradation in Paraburkholderia terrae strain KU-64.</title>
        <authorList>
            <person name="Yamamoto T."/>
            <person name="Hasegawa Y."/>
            <person name="Iwaki H."/>
        </authorList>
    </citation>
    <scope>NUCLEOTIDE SEQUENCE [LARGE SCALE GENOMIC DNA]</scope>
    <source>
        <strain evidence="4 5">KU-64</strain>
    </source>
</reference>
<keyword evidence="2" id="KW-0560">Oxidoreductase</keyword>
<protein>
    <submittedName>
        <fullName evidence="4">NADH-dependent flavin oxidoreductase YqiG</fullName>
    </submittedName>
</protein>
<dbReference type="EMBL" id="AP024958">
    <property type="protein sequence ID" value="BCZ84778.1"/>
    <property type="molecule type" value="Genomic_DNA"/>
</dbReference>
<dbReference type="InterPro" id="IPR051799">
    <property type="entry name" value="NADH_flavin_oxidoreductase"/>
</dbReference>
<dbReference type="Proteomes" id="UP001319874">
    <property type="component" value="Chromosome 4"/>
</dbReference>
<feature type="domain" description="NADH:flavin oxidoreductase/NADH oxidase N-terminal" evidence="3">
    <location>
        <begin position="6"/>
        <end position="321"/>
    </location>
</feature>
<dbReference type="RefSeq" id="WP_229517781.1">
    <property type="nucleotide sequence ID" value="NZ_AP024958.1"/>
</dbReference>
<accession>A0ABM7U0B4</accession>
<dbReference type="CDD" id="cd02803">
    <property type="entry name" value="OYE_like_FMN_family"/>
    <property type="match status" value="1"/>
</dbReference>
<gene>
    <name evidence="4" type="primary">yqiG</name>
    <name evidence="4" type="ORF">PTKU64_84530</name>
</gene>
<dbReference type="InterPro" id="IPR001155">
    <property type="entry name" value="OxRdtase_FMN_N"/>
</dbReference>
<sequence>MSLANLFQPLTLLHGPAMKNRFMLAPLTNQQSHRDGMASELDQDWIRQVAQGGYALIQTCATTVEAGGIAFDRQLGIHCDAHLPGLSKMAASVRAGGGLSAVQLHHAGHRARPELGGVPSPASGATLPGFRGLHTEEVERIRDSFIDAAQRAERAGFDGVAIHGAFGWILSEFMSPLYNDRKDKYGGSVENRARLTIEVIDGIRRACGPEFQIGWRLSVERYGLQLEELREITAAILDCELIDYLDLALWDSAQIVREGVFQGQTMLSVFASLPRKRVRLGVAGKIMSAARAAQLLDEGCDFVLVGRAGILQRDFPLQVKANPHYDSPALPVTAEYLRMGGLSERFIHHMRGWPNFVMPVDRVKAGTR</sequence>
<evidence type="ECO:0000313" key="4">
    <source>
        <dbReference type="EMBL" id="BCZ84778.1"/>
    </source>
</evidence>
<dbReference type="PANTHER" id="PTHR43656">
    <property type="entry name" value="BINDING OXIDOREDUCTASE, PUTATIVE (AFU_ORTHOLOGUE AFUA_2G08260)-RELATED"/>
    <property type="match status" value="1"/>
</dbReference>
<evidence type="ECO:0000256" key="1">
    <source>
        <dbReference type="ARBA" id="ARBA00022630"/>
    </source>
</evidence>
<organism evidence="4 5">
    <name type="scientific">Paraburkholderia terrae</name>
    <dbReference type="NCBI Taxonomy" id="311230"/>
    <lineage>
        <taxon>Bacteria</taxon>
        <taxon>Pseudomonadati</taxon>
        <taxon>Pseudomonadota</taxon>
        <taxon>Betaproteobacteria</taxon>
        <taxon>Burkholderiales</taxon>
        <taxon>Burkholderiaceae</taxon>
        <taxon>Paraburkholderia</taxon>
    </lineage>
</organism>
<dbReference type="SUPFAM" id="SSF51395">
    <property type="entry name" value="FMN-linked oxidoreductases"/>
    <property type="match status" value="1"/>
</dbReference>
<proteinExistence type="predicted"/>
<dbReference type="Pfam" id="PF00724">
    <property type="entry name" value="Oxidored_FMN"/>
    <property type="match status" value="1"/>
</dbReference>